<organism evidence="2">
    <name type="scientific">Fusarium oxysporum (strain Fo5176)</name>
    <name type="common">Fusarium vascular wilt</name>
    <dbReference type="NCBI Taxonomy" id="660025"/>
    <lineage>
        <taxon>Eukaryota</taxon>
        <taxon>Fungi</taxon>
        <taxon>Dikarya</taxon>
        <taxon>Ascomycota</taxon>
        <taxon>Pezizomycotina</taxon>
        <taxon>Sordariomycetes</taxon>
        <taxon>Hypocreomycetidae</taxon>
        <taxon>Hypocreales</taxon>
        <taxon>Nectriaceae</taxon>
        <taxon>Fusarium</taxon>
        <taxon>Fusarium oxysporum species complex</taxon>
    </lineage>
</organism>
<dbReference type="AlphaFoldDB" id="F9F2R5"/>
<feature type="compositionally biased region" description="Polar residues" evidence="1">
    <location>
        <begin position="7"/>
        <end position="16"/>
    </location>
</feature>
<protein>
    <submittedName>
        <fullName evidence="2">Uncharacterized protein</fullName>
    </submittedName>
</protein>
<gene>
    <name evidence="2" type="ORF">FOXB_00689</name>
</gene>
<proteinExistence type="predicted"/>
<name>F9F2R5_FUSOF</name>
<comment type="caution">
    <text evidence="2">The sequence shown here is derived from an EMBL/GenBank/DDBJ whole genome shotgun (WGS) entry which is preliminary data.</text>
</comment>
<sequence length="24" mass="2665">PIEIKSAENNLQGKETTPNKDPKL</sequence>
<accession>F9F2R5</accession>
<dbReference type="EMBL" id="AFQF01000204">
    <property type="protein sequence ID" value="EGU88792.1"/>
    <property type="molecule type" value="Genomic_DNA"/>
</dbReference>
<evidence type="ECO:0000256" key="1">
    <source>
        <dbReference type="SAM" id="MobiDB-lite"/>
    </source>
</evidence>
<feature type="non-terminal residue" evidence="2">
    <location>
        <position position="1"/>
    </location>
</feature>
<feature type="region of interest" description="Disordered" evidence="1">
    <location>
        <begin position="1"/>
        <end position="24"/>
    </location>
</feature>
<evidence type="ECO:0000313" key="2">
    <source>
        <dbReference type="EMBL" id="EGU88792.1"/>
    </source>
</evidence>
<reference evidence="2" key="1">
    <citation type="journal article" date="2012" name="Mol. Plant Microbe Interact.">
        <title>A highly conserved effector in Fusarium oxysporum is required for full virulence on Arabidopsis.</title>
        <authorList>
            <person name="Thatcher L.F."/>
            <person name="Gardiner D.M."/>
            <person name="Kazan K."/>
            <person name="Manners J."/>
        </authorList>
    </citation>
    <scope>NUCLEOTIDE SEQUENCE [LARGE SCALE GENOMIC DNA]</scope>
    <source>
        <strain evidence="2">Fo5176</strain>
    </source>
</reference>